<dbReference type="GeneID" id="36514049"/>
<evidence type="ECO:0000313" key="9">
    <source>
        <dbReference type="Proteomes" id="UP000238350"/>
    </source>
</evidence>
<comment type="function">
    <text evidence="6">Clathrin is the major protein of the polyhedral coat of coated pits and vesicles.</text>
</comment>
<organism evidence="8 9">
    <name type="scientific">Wickerhamiella sorbophila</name>
    <dbReference type="NCBI Taxonomy" id="45607"/>
    <lineage>
        <taxon>Eukaryota</taxon>
        <taxon>Fungi</taxon>
        <taxon>Dikarya</taxon>
        <taxon>Ascomycota</taxon>
        <taxon>Saccharomycotina</taxon>
        <taxon>Dipodascomycetes</taxon>
        <taxon>Dipodascales</taxon>
        <taxon>Trichomonascaceae</taxon>
        <taxon>Wickerhamiella</taxon>
    </lineage>
</organism>
<comment type="subcellular location">
    <subcellularLocation>
        <location evidence="1 6">Cytoplasmic vesicle membrane</location>
        <topology evidence="1 6">Peripheral membrane protein</topology>
        <orientation evidence="1 6">Cytoplasmic side</orientation>
    </subcellularLocation>
    <subcellularLocation>
        <location evidence="6">Membrane</location>
        <location evidence="6">Coated pit</location>
        <topology evidence="6">Peripheral membrane protein</topology>
        <orientation evidence="6">Cytoplasmic side</orientation>
    </subcellularLocation>
    <text evidence="6">Cytoplasmic face of coated pits and vesicles.</text>
</comment>
<evidence type="ECO:0000256" key="3">
    <source>
        <dbReference type="ARBA" id="ARBA00023136"/>
    </source>
</evidence>
<dbReference type="GO" id="GO:0030132">
    <property type="term" value="C:clathrin coat of coated pit"/>
    <property type="evidence" value="ECO:0007669"/>
    <property type="project" value="InterPro"/>
</dbReference>
<feature type="compositionally biased region" description="Polar residues" evidence="7">
    <location>
        <begin position="1"/>
        <end position="11"/>
    </location>
</feature>
<comment type="caution">
    <text evidence="8">The sequence shown here is derived from an EMBL/GenBank/DDBJ whole genome shotgun (WGS) entry which is preliminary data.</text>
</comment>
<dbReference type="Proteomes" id="UP000238350">
    <property type="component" value="Unassembled WGS sequence"/>
</dbReference>
<evidence type="ECO:0000256" key="2">
    <source>
        <dbReference type="ARBA" id="ARBA00005263"/>
    </source>
</evidence>
<sequence length="230" mass="25472">MVRKTLLTNTPPIMDKYPKLDDFDGEAPEGDFLSREKAMLGEEEAAKFGDVEVESEEEFQSNYPALDTADVDETTDGVAAVNLDSAQEEFSVRSETPAANGDRYGFDLAESEFVQEWKVKHQLEVERRDKASSDRQAETRKNAEKAIDDFYTNYNTKKESAIEKVREEAAELIKQRDEGVGSGTTWDRVATLIEKIGTGAVGVKAADKKRFKELIDSLKGDANAPGAAGY</sequence>
<dbReference type="RefSeq" id="XP_024662626.1">
    <property type="nucleotide sequence ID" value="XM_024806858.1"/>
</dbReference>
<keyword evidence="9" id="KW-1185">Reference proteome</keyword>
<gene>
    <name evidence="8" type="ORF">B9G98_00300</name>
</gene>
<dbReference type="OrthoDB" id="5512at2759"/>
<dbReference type="STRING" id="45607.A0A2T0FCI9"/>
<evidence type="ECO:0000256" key="6">
    <source>
        <dbReference type="RuleBase" id="RU363137"/>
    </source>
</evidence>
<comment type="similarity">
    <text evidence="2 6">Belongs to the clathrin light chain family.</text>
</comment>
<evidence type="ECO:0000256" key="4">
    <source>
        <dbReference type="ARBA" id="ARBA00023176"/>
    </source>
</evidence>
<dbReference type="GO" id="GO:0030130">
    <property type="term" value="C:clathrin coat of trans-Golgi network vesicle"/>
    <property type="evidence" value="ECO:0007669"/>
    <property type="project" value="InterPro"/>
</dbReference>
<evidence type="ECO:0000256" key="5">
    <source>
        <dbReference type="ARBA" id="ARBA00023329"/>
    </source>
</evidence>
<dbReference type="Pfam" id="PF01086">
    <property type="entry name" value="Clathrin_lg_ch"/>
    <property type="match status" value="1"/>
</dbReference>
<evidence type="ECO:0000313" key="8">
    <source>
        <dbReference type="EMBL" id="PRT52680.1"/>
    </source>
</evidence>
<keyword evidence="4 6" id="KW-0168">Coated pit</keyword>
<dbReference type="GO" id="GO:0005198">
    <property type="term" value="F:structural molecule activity"/>
    <property type="evidence" value="ECO:0007669"/>
    <property type="project" value="InterPro"/>
</dbReference>
<name>A0A2T0FCI9_9ASCO</name>
<dbReference type="GO" id="GO:0006886">
    <property type="term" value="P:intracellular protein transport"/>
    <property type="evidence" value="ECO:0007669"/>
    <property type="project" value="InterPro"/>
</dbReference>
<proteinExistence type="inferred from homology"/>
<evidence type="ECO:0000256" key="7">
    <source>
        <dbReference type="SAM" id="MobiDB-lite"/>
    </source>
</evidence>
<dbReference type="GO" id="GO:0016192">
    <property type="term" value="P:vesicle-mediated transport"/>
    <property type="evidence" value="ECO:0007669"/>
    <property type="project" value="InterPro"/>
</dbReference>
<accession>A0A2T0FCI9</accession>
<feature type="region of interest" description="Disordered" evidence="7">
    <location>
        <begin position="1"/>
        <end position="26"/>
    </location>
</feature>
<dbReference type="InterPro" id="IPR000996">
    <property type="entry name" value="Clathrin_L-chain"/>
</dbReference>
<dbReference type="AlphaFoldDB" id="A0A2T0FCI9"/>
<reference evidence="8 9" key="1">
    <citation type="submission" date="2017-04" db="EMBL/GenBank/DDBJ databases">
        <title>Genome sequencing of [Candida] sorbophila.</title>
        <authorList>
            <person name="Ahn J.O."/>
        </authorList>
    </citation>
    <scope>NUCLEOTIDE SEQUENCE [LARGE SCALE GENOMIC DNA]</scope>
    <source>
        <strain evidence="8 9">DS02</strain>
    </source>
</reference>
<dbReference type="EMBL" id="NDIQ01000001">
    <property type="protein sequence ID" value="PRT52680.1"/>
    <property type="molecule type" value="Genomic_DNA"/>
</dbReference>
<evidence type="ECO:0000256" key="1">
    <source>
        <dbReference type="ARBA" id="ARBA00004180"/>
    </source>
</evidence>
<keyword evidence="3 6" id="KW-0472">Membrane</keyword>
<protein>
    <recommendedName>
        <fullName evidence="6">Clathrin light chain</fullName>
    </recommendedName>
</protein>
<keyword evidence="5 6" id="KW-0968">Cytoplasmic vesicle</keyword>